<keyword evidence="5 6" id="KW-0472">Membrane</keyword>
<evidence type="ECO:0000313" key="8">
    <source>
        <dbReference type="Proteomes" id="UP000026249"/>
    </source>
</evidence>
<evidence type="ECO:0000256" key="3">
    <source>
        <dbReference type="ARBA" id="ARBA00022692"/>
    </source>
</evidence>
<dbReference type="PANTHER" id="PTHR11048">
    <property type="entry name" value="PRENYLTRANSFERASES"/>
    <property type="match status" value="1"/>
</dbReference>
<dbReference type="Gene3D" id="1.10.357.140">
    <property type="entry name" value="UbiA prenyltransferase"/>
    <property type="match status" value="1"/>
</dbReference>
<name>A0A037ZDA5_9RHOB</name>
<dbReference type="SUPFAM" id="SSF56784">
    <property type="entry name" value="HAD-like"/>
    <property type="match status" value="1"/>
</dbReference>
<keyword evidence="8" id="KW-1185">Reference proteome</keyword>
<dbReference type="InterPro" id="IPR044878">
    <property type="entry name" value="UbiA_sf"/>
</dbReference>
<dbReference type="InterPro" id="IPR039653">
    <property type="entry name" value="Prenyltransferase"/>
</dbReference>
<dbReference type="PANTHER" id="PTHR11048:SF5">
    <property type="entry name" value="DECAPRENYL-PHOSPHATE PHOSPHORIBOSYLTRANSFERASE"/>
    <property type="match status" value="1"/>
</dbReference>
<comment type="caution">
    <text evidence="7">The sequence shown here is derived from an EMBL/GenBank/DDBJ whole genome shotgun (WGS) entry which is preliminary data.</text>
</comment>
<reference evidence="7 8" key="1">
    <citation type="submission" date="2014-03" db="EMBL/GenBank/DDBJ databases">
        <title>Draft Genome Sequence of Actibacterium mucosum KCTC 23349, a Marine Alphaproteobacterium with Complex Ionic Requirements Isolated from Mediterranean Seawater at Malvarrosa Beach, Valencia, Spain.</title>
        <authorList>
            <person name="Arahal D.R."/>
            <person name="Shao Z."/>
            <person name="Lai Q."/>
            <person name="Pujalte M.J."/>
        </authorList>
    </citation>
    <scope>NUCLEOTIDE SEQUENCE [LARGE SCALE GENOMIC DNA]</scope>
    <source>
        <strain evidence="7 8">KCTC 23349</strain>
    </source>
</reference>
<keyword evidence="4 6" id="KW-1133">Transmembrane helix</keyword>
<proteinExistence type="predicted"/>
<dbReference type="Gene3D" id="3.40.50.1000">
    <property type="entry name" value="HAD superfamily/HAD-like"/>
    <property type="match status" value="1"/>
</dbReference>
<evidence type="ECO:0000256" key="1">
    <source>
        <dbReference type="ARBA" id="ARBA00004141"/>
    </source>
</evidence>
<organism evidence="7 8">
    <name type="scientific">Actibacterium mucosum KCTC 23349</name>
    <dbReference type="NCBI Taxonomy" id="1454373"/>
    <lineage>
        <taxon>Bacteria</taxon>
        <taxon>Pseudomonadati</taxon>
        <taxon>Pseudomonadota</taxon>
        <taxon>Alphaproteobacteria</taxon>
        <taxon>Rhodobacterales</taxon>
        <taxon>Roseobacteraceae</taxon>
        <taxon>Actibacterium</taxon>
    </lineage>
</organism>
<comment type="subcellular location">
    <subcellularLocation>
        <location evidence="1">Membrane</location>
        <topology evidence="1">Multi-pass membrane protein</topology>
    </subcellularLocation>
</comment>
<dbReference type="GO" id="GO:0005886">
    <property type="term" value="C:plasma membrane"/>
    <property type="evidence" value="ECO:0007669"/>
    <property type="project" value="TreeGrafter"/>
</dbReference>
<dbReference type="Proteomes" id="UP000026249">
    <property type="component" value="Unassembled WGS sequence"/>
</dbReference>
<dbReference type="InterPro" id="IPR036412">
    <property type="entry name" value="HAD-like_sf"/>
</dbReference>
<dbReference type="Pfam" id="PF01040">
    <property type="entry name" value="UbiA"/>
    <property type="match status" value="1"/>
</dbReference>
<keyword evidence="2" id="KW-1003">Cell membrane</keyword>
<feature type="transmembrane region" description="Helical" evidence="6">
    <location>
        <begin position="217"/>
        <end position="237"/>
    </location>
</feature>
<protein>
    <submittedName>
        <fullName evidence="7">Prenyltransferase</fullName>
    </submittedName>
</protein>
<evidence type="ECO:0000256" key="4">
    <source>
        <dbReference type="ARBA" id="ARBA00022989"/>
    </source>
</evidence>
<dbReference type="CDD" id="cd13963">
    <property type="entry name" value="PT_UbiA_2"/>
    <property type="match status" value="1"/>
</dbReference>
<keyword evidence="7" id="KW-0808">Transferase</keyword>
<evidence type="ECO:0000256" key="6">
    <source>
        <dbReference type="SAM" id="Phobius"/>
    </source>
</evidence>
<dbReference type="EMBL" id="JFKE01000011">
    <property type="protein sequence ID" value="KAJ54132.1"/>
    <property type="molecule type" value="Genomic_DNA"/>
</dbReference>
<dbReference type="Pfam" id="PF12710">
    <property type="entry name" value="HAD"/>
    <property type="match status" value="1"/>
</dbReference>
<evidence type="ECO:0000256" key="5">
    <source>
        <dbReference type="ARBA" id="ARBA00023136"/>
    </source>
</evidence>
<dbReference type="GO" id="GO:0016765">
    <property type="term" value="F:transferase activity, transferring alkyl or aryl (other than methyl) groups"/>
    <property type="evidence" value="ECO:0007669"/>
    <property type="project" value="InterPro"/>
</dbReference>
<gene>
    <name evidence="7" type="ORF">ACMU_04340</name>
</gene>
<evidence type="ECO:0000313" key="7">
    <source>
        <dbReference type="EMBL" id="KAJ54132.1"/>
    </source>
</evidence>
<feature type="transmembrane region" description="Helical" evidence="6">
    <location>
        <begin position="408"/>
        <end position="426"/>
    </location>
</feature>
<dbReference type="STRING" id="1454373.ACMU_04340"/>
<dbReference type="OrthoDB" id="9803632at2"/>
<feature type="transmembrane region" description="Helical" evidence="6">
    <location>
        <begin position="258"/>
        <end position="279"/>
    </location>
</feature>
<keyword evidence="3 6" id="KW-0812">Transmembrane</keyword>
<dbReference type="GO" id="GO:0009247">
    <property type="term" value="P:glycolipid biosynthetic process"/>
    <property type="evidence" value="ECO:0007669"/>
    <property type="project" value="TreeGrafter"/>
</dbReference>
<dbReference type="AlphaFoldDB" id="A0A037ZDA5"/>
<feature type="transmembrane region" description="Helical" evidence="6">
    <location>
        <begin position="307"/>
        <end position="327"/>
    </location>
</feature>
<dbReference type="InterPro" id="IPR000537">
    <property type="entry name" value="UbiA_prenyltransferase"/>
</dbReference>
<feature type="transmembrane region" description="Helical" evidence="6">
    <location>
        <begin position="380"/>
        <end position="402"/>
    </location>
</feature>
<sequence>MLVVDLDGSLIRSDMLFESFWSAFSARWTAPLQVIGALARGRAALKARLAELASVDAATLPYNEGVVDYIRNWREGGGQVALVTASNVTYAKDIAAHLGLFDEVHGSDAVHNLKGANKAKFLEKRFGVGNYDYIGDAEADLPVWANARKAIVVDGPRALVRQITTQGGEVAEITDPTPALRPAIKAMRPHQWLKNLLVFLPLLMAHEFTSVNVIRSVMAFIAFSLVASSVYVLNDLLDLASDRAHPRKRNRPFASGALPLSAGTWMVPALLFMGAMFAVPLGADFLFVMAGYYVVTTAYSLYLKRQLIIDVCTLAVLYAIRIIAGGAATGIPLSVWLLAFSVFFFFSLAAVKRQAELVDGAASGKTKAHGRGYHVDDTPLVAAMAAASGYVSVMVLALYVNSETVRELYAAPTLLWGVCLVLLYWVSRTVMLAHRGQMHDDPVVYAVKDRVSQICALIILGIAAAATML</sequence>
<evidence type="ECO:0000256" key="2">
    <source>
        <dbReference type="ARBA" id="ARBA00022475"/>
    </source>
</evidence>
<feature type="transmembrane region" description="Helical" evidence="6">
    <location>
        <begin position="285"/>
        <end position="302"/>
    </location>
</feature>
<dbReference type="InterPro" id="IPR023214">
    <property type="entry name" value="HAD_sf"/>
</dbReference>
<dbReference type="NCBIfam" id="NF006088">
    <property type="entry name" value="PRK08238.1"/>
    <property type="match status" value="1"/>
</dbReference>
<accession>A0A037ZDA5</accession>